<keyword evidence="3" id="KW-1185">Reference proteome</keyword>
<evidence type="ECO:0000313" key="2">
    <source>
        <dbReference type="EMBL" id="KAK6518351.1"/>
    </source>
</evidence>
<organism evidence="2 3">
    <name type="scientific">Arthrobotrys conoides</name>
    <dbReference type="NCBI Taxonomy" id="74498"/>
    <lineage>
        <taxon>Eukaryota</taxon>
        <taxon>Fungi</taxon>
        <taxon>Dikarya</taxon>
        <taxon>Ascomycota</taxon>
        <taxon>Pezizomycotina</taxon>
        <taxon>Orbiliomycetes</taxon>
        <taxon>Orbiliales</taxon>
        <taxon>Orbiliaceae</taxon>
        <taxon>Arthrobotrys</taxon>
    </lineage>
</organism>
<sequence length="142" mass="15628">MLAAAARRSAIQALQTSSRRMASTAAHPPSSVHTKISAGIGSHVKGSSPNLSFYTARVGRTLTLVLPGAAFLAWPTCSTCTDSHLVFGVNSHKIKLLSRYKNHKKKSMHVLRRQNPYANRNEEEKKMWGRTDRSRSGLDGKK</sequence>
<gene>
    <name evidence="2" type="ORF">TWF506_005510</name>
</gene>
<comment type="caution">
    <text evidence="2">The sequence shown here is derived from an EMBL/GenBank/DDBJ whole genome shotgun (WGS) entry which is preliminary data.</text>
</comment>
<evidence type="ECO:0000313" key="3">
    <source>
        <dbReference type="Proteomes" id="UP001307849"/>
    </source>
</evidence>
<dbReference type="EMBL" id="JAVHJM010000002">
    <property type="protein sequence ID" value="KAK6518351.1"/>
    <property type="molecule type" value="Genomic_DNA"/>
</dbReference>
<dbReference type="AlphaFoldDB" id="A0AAN8S390"/>
<dbReference type="Proteomes" id="UP001307849">
    <property type="component" value="Unassembled WGS sequence"/>
</dbReference>
<name>A0AAN8S390_9PEZI</name>
<feature type="compositionally biased region" description="Basic and acidic residues" evidence="1">
    <location>
        <begin position="120"/>
        <end position="142"/>
    </location>
</feature>
<feature type="region of interest" description="Disordered" evidence="1">
    <location>
        <begin position="115"/>
        <end position="142"/>
    </location>
</feature>
<reference evidence="2 3" key="1">
    <citation type="submission" date="2019-10" db="EMBL/GenBank/DDBJ databases">
        <authorList>
            <person name="Palmer J.M."/>
        </authorList>
    </citation>
    <scope>NUCLEOTIDE SEQUENCE [LARGE SCALE GENOMIC DNA]</scope>
    <source>
        <strain evidence="2 3">TWF506</strain>
    </source>
</reference>
<protein>
    <submittedName>
        <fullName evidence="2">Uncharacterized protein</fullName>
    </submittedName>
</protein>
<evidence type="ECO:0000256" key="1">
    <source>
        <dbReference type="SAM" id="MobiDB-lite"/>
    </source>
</evidence>
<accession>A0AAN8S390</accession>
<proteinExistence type="predicted"/>